<accession>A0A1M6XZ11</accession>
<proteinExistence type="predicted"/>
<dbReference type="EMBL" id="FRAW01000036">
    <property type="protein sequence ID" value="SHL11240.1"/>
    <property type="molecule type" value="Genomic_DNA"/>
</dbReference>
<dbReference type="Proteomes" id="UP000184275">
    <property type="component" value="Unassembled WGS sequence"/>
</dbReference>
<dbReference type="AlphaFoldDB" id="A0A1M6XZ11"/>
<sequence length="495" mass="57374">MPFTSDRLLDKAHLDSIQANLNQNSTDFLDVNELNALKNCADYATIQFVRGNLPATDFPERVLDFLEKAKRNETPQTFEEVRNISECLALFEKNPILNDVKREIVQGIRQRLANYADALGINPYNADIRDKEWANRTIAFSGKTVTGNRTFQVIPNDFLQVDLPEDLPRRVQEFRENYDFILSPLLKPFQLGTNEITAAAIADQVLRNKNFGNRQNMANFLLEKARRYSKSKFFAEKNASDDVIYTLYDNYNARMVNEFGVLASKILQQIRMDALNRKLQGIVEKMQEAGQITPNKSLLRLTEEDRLALFYELAAIYKAKRADATWLYEMKDVPTYLNIFATDPSQKAPDGYTVQKDDGYEVGINYHLLSPQGPFVSDRMKSDLLHEFRHVWQRNNPEWSSLYHSGPNKEHNIDVEFDAYVQQMHFDDLLGIPASGRPIDAFRKFFKTIDEDDCMNLPQKNRAKARRIFSIYEDDDKGSNYFLPPLDYYERKLSQ</sequence>
<gene>
    <name evidence="1" type="ORF">SAMN05720469_1365</name>
</gene>
<keyword evidence="2" id="KW-1185">Reference proteome</keyword>
<name>A0A1M6XZ11_9BACT</name>
<organism evidence="1 2">
    <name type="scientific">Fibrobacter intestinalis</name>
    <dbReference type="NCBI Taxonomy" id="28122"/>
    <lineage>
        <taxon>Bacteria</taxon>
        <taxon>Pseudomonadati</taxon>
        <taxon>Fibrobacterota</taxon>
        <taxon>Fibrobacteria</taxon>
        <taxon>Fibrobacterales</taxon>
        <taxon>Fibrobacteraceae</taxon>
        <taxon>Fibrobacter</taxon>
    </lineage>
</organism>
<evidence type="ECO:0000313" key="1">
    <source>
        <dbReference type="EMBL" id="SHL11240.1"/>
    </source>
</evidence>
<reference evidence="2" key="1">
    <citation type="submission" date="2016-11" db="EMBL/GenBank/DDBJ databases">
        <authorList>
            <person name="Varghese N."/>
            <person name="Submissions S."/>
        </authorList>
    </citation>
    <scope>NUCLEOTIDE SEQUENCE [LARGE SCALE GENOMIC DNA]</scope>
    <source>
        <strain evidence="2">UWOS</strain>
    </source>
</reference>
<evidence type="ECO:0000313" key="2">
    <source>
        <dbReference type="Proteomes" id="UP000184275"/>
    </source>
</evidence>
<protein>
    <submittedName>
        <fullName evidence="1">Uncharacterized protein</fullName>
    </submittedName>
</protein>
<dbReference type="RefSeq" id="WP_073305930.1">
    <property type="nucleotide sequence ID" value="NZ_FRAW01000036.1"/>
</dbReference>